<dbReference type="RefSeq" id="XP_002780682.1">
    <property type="nucleotide sequence ID" value="XM_002780636.1"/>
</dbReference>
<evidence type="ECO:0000313" key="1">
    <source>
        <dbReference type="EMBL" id="EER12477.1"/>
    </source>
</evidence>
<dbReference type="OMA" id="ECAEARP"/>
<organism evidence="2">
    <name type="scientific">Perkinsus marinus (strain ATCC 50983 / TXsc)</name>
    <dbReference type="NCBI Taxonomy" id="423536"/>
    <lineage>
        <taxon>Eukaryota</taxon>
        <taxon>Sar</taxon>
        <taxon>Alveolata</taxon>
        <taxon>Perkinsozoa</taxon>
        <taxon>Perkinsea</taxon>
        <taxon>Perkinsida</taxon>
        <taxon>Perkinsidae</taxon>
        <taxon>Perkinsus</taxon>
    </lineage>
</organism>
<evidence type="ECO:0000313" key="2">
    <source>
        <dbReference type="Proteomes" id="UP000007800"/>
    </source>
</evidence>
<gene>
    <name evidence="1" type="ORF">Pmar_PMAR007608</name>
</gene>
<dbReference type="Proteomes" id="UP000007800">
    <property type="component" value="Unassembled WGS sequence"/>
</dbReference>
<reference evidence="1 2" key="1">
    <citation type="submission" date="2008-07" db="EMBL/GenBank/DDBJ databases">
        <authorList>
            <person name="El-Sayed N."/>
            <person name="Caler E."/>
            <person name="Inman J."/>
            <person name="Amedeo P."/>
            <person name="Hass B."/>
            <person name="Wortman J."/>
        </authorList>
    </citation>
    <scope>NUCLEOTIDE SEQUENCE [LARGE SCALE GENOMIC DNA]</scope>
    <source>
        <strain evidence="2">ATCC 50983 / TXsc</strain>
    </source>
</reference>
<sequence>MMSDDTIFRSVPQQAQLIDIKIKGLGVVFGKPVVSAVAPTNDWVNYPKSSTITTAGSEDVEQWPGLNATTDMLQYDDLARTLDYAVPDFHDEKVPLAIFDVSKPETRGYRALCEE</sequence>
<proteinExistence type="predicted"/>
<protein>
    <submittedName>
        <fullName evidence="1">Uncharacterized protein</fullName>
    </submittedName>
</protein>
<dbReference type="InParanoid" id="C5KSR6"/>
<accession>C5KSR6</accession>
<dbReference type="OrthoDB" id="10521424at2759"/>
<dbReference type="AlphaFoldDB" id="C5KSR6"/>
<name>C5KSR6_PERM5</name>
<dbReference type="EMBL" id="GG676132">
    <property type="protein sequence ID" value="EER12477.1"/>
    <property type="molecule type" value="Genomic_DNA"/>
</dbReference>
<dbReference type="GeneID" id="9057837"/>
<keyword evidence="2" id="KW-1185">Reference proteome</keyword>